<proteinExistence type="inferred from homology"/>
<dbReference type="InterPro" id="IPR040239">
    <property type="entry name" value="HcpB-like"/>
</dbReference>
<dbReference type="InterPro" id="IPR006597">
    <property type="entry name" value="Sel1-like"/>
</dbReference>
<protein>
    <submittedName>
        <fullName evidence="3">Sel1 repeat-containing protein 1</fullName>
    </submittedName>
</protein>
<evidence type="ECO:0000313" key="3">
    <source>
        <dbReference type="EMBL" id="JAQ10062.1"/>
    </source>
</evidence>
<dbReference type="Gene3D" id="1.25.40.10">
    <property type="entry name" value="Tetratricopeptide repeat domain"/>
    <property type="match status" value="1"/>
</dbReference>
<dbReference type="PANTHER" id="PTHR13891">
    <property type="entry name" value="CYTOCHROME C OXIDASE ASSEMBLY FACTOR 7"/>
    <property type="match status" value="1"/>
</dbReference>
<dbReference type="SUPFAM" id="SSF81901">
    <property type="entry name" value="HCP-like"/>
    <property type="match status" value="2"/>
</dbReference>
<reference evidence="3" key="1">
    <citation type="journal article" date="2016" name="Gigascience">
        <title>De novo construction of an expanded transcriptome assembly for the western tarnished plant bug, Lygus hesperus.</title>
        <authorList>
            <person name="Tassone E.E."/>
            <person name="Geib S.M."/>
            <person name="Hall B."/>
            <person name="Fabrick J.A."/>
            <person name="Brent C.S."/>
            <person name="Hull J.J."/>
        </authorList>
    </citation>
    <scope>NUCLEOTIDE SEQUENCE</scope>
</reference>
<dbReference type="PANTHER" id="PTHR13891:SF1">
    <property type="entry name" value="CYTOCHROME C OXIDASE ASSEMBLY FACTOR 7"/>
    <property type="match status" value="1"/>
</dbReference>
<accession>A0A146LTG7</accession>
<comment type="similarity">
    <text evidence="1">Belongs to the hcp beta-lactamase family.</text>
</comment>
<keyword evidence="2" id="KW-0677">Repeat</keyword>
<sequence>MAYDLKNEEDVKEYIQNLGTEYRFGCFNEKKPEVCHLLGDFLESISKDYQKAGKVYRSNCDDYNFPKSCYKIGTYHLSGKGGVEVNGTKAFNYYEKGCNLGDSDACFRAGWLSILNVKKKKDGKQFLEDQKTFLQGVKCLTKGCEKNHSESCHHLSSLYMDGNTVEGDVLQKDMAQAFSFALKACELGQVHACANVSLMYKRGEGVDKDEKKSEVYRRIALDKIGEANAPQLTFQEGLKPA</sequence>
<dbReference type="Pfam" id="PF08238">
    <property type="entry name" value="Sel1"/>
    <property type="match status" value="3"/>
</dbReference>
<evidence type="ECO:0000256" key="2">
    <source>
        <dbReference type="ARBA" id="ARBA00022737"/>
    </source>
</evidence>
<dbReference type="EMBL" id="GDHC01008567">
    <property type="protein sequence ID" value="JAQ10062.1"/>
    <property type="molecule type" value="Transcribed_RNA"/>
</dbReference>
<name>A0A146LTG7_LYGHE</name>
<organism evidence="3">
    <name type="scientific">Lygus hesperus</name>
    <name type="common">Western plant bug</name>
    <dbReference type="NCBI Taxonomy" id="30085"/>
    <lineage>
        <taxon>Eukaryota</taxon>
        <taxon>Metazoa</taxon>
        <taxon>Ecdysozoa</taxon>
        <taxon>Arthropoda</taxon>
        <taxon>Hexapoda</taxon>
        <taxon>Insecta</taxon>
        <taxon>Pterygota</taxon>
        <taxon>Neoptera</taxon>
        <taxon>Paraneoptera</taxon>
        <taxon>Hemiptera</taxon>
        <taxon>Heteroptera</taxon>
        <taxon>Panheteroptera</taxon>
        <taxon>Cimicomorpha</taxon>
        <taxon>Miridae</taxon>
        <taxon>Mirini</taxon>
        <taxon>Lygus</taxon>
    </lineage>
</organism>
<dbReference type="GO" id="GO:0005758">
    <property type="term" value="C:mitochondrial intermembrane space"/>
    <property type="evidence" value="ECO:0007669"/>
    <property type="project" value="TreeGrafter"/>
</dbReference>
<dbReference type="SMART" id="SM00671">
    <property type="entry name" value="SEL1"/>
    <property type="match status" value="4"/>
</dbReference>
<dbReference type="AlphaFoldDB" id="A0A146LTG7"/>
<gene>
    <name evidence="3" type="primary">CG13865_1</name>
    <name evidence="3" type="ORF">g.52993</name>
</gene>
<evidence type="ECO:0000256" key="1">
    <source>
        <dbReference type="ARBA" id="ARBA00008486"/>
    </source>
</evidence>
<dbReference type="InterPro" id="IPR011990">
    <property type="entry name" value="TPR-like_helical_dom_sf"/>
</dbReference>